<reference evidence="1" key="1">
    <citation type="submission" date="2021-02" db="EMBL/GenBank/DDBJ databases">
        <authorList>
            <person name="Nowell W R."/>
        </authorList>
    </citation>
    <scope>NUCLEOTIDE SEQUENCE</scope>
</reference>
<dbReference type="Proteomes" id="UP000663874">
    <property type="component" value="Unassembled WGS sequence"/>
</dbReference>
<organism evidence="1 2">
    <name type="scientific">Rotaria sordida</name>
    <dbReference type="NCBI Taxonomy" id="392033"/>
    <lineage>
        <taxon>Eukaryota</taxon>
        <taxon>Metazoa</taxon>
        <taxon>Spiralia</taxon>
        <taxon>Gnathifera</taxon>
        <taxon>Rotifera</taxon>
        <taxon>Eurotatoria</taxon>
        <taxon>Bdelloidea</taxon>
        <taxon>Philodinida</taxon>
        <taxon>Philodinidae</taxon>
        <taxon>Rotaria</taxon>
    </lineage>
</organism>
<protein>
    <submittedName>
        <fullName evidence="1">Uncharacterized protein</fullName>
    </submittedName>
</protein>
<dbReference type="AlphaFoldDB" id="A0A818TWS0"/>
<dbReference type="EMBL" id="CAJOBE010000863">
    <property type="protein sequence ID" value="CAF3693155.1"/>
    <property type="molecule type" value="Genomic_DNA"/>
</dbReference>
<evidence type="ECO:0000313" key="1">
    <source>
        <dbReference type="EMBL" id="CAF3693155.1"/>
    </source>
</evidence>
<proteinExistence type="predicted"/>
<name>A0A818TWS0_9BILA</name>
<feature type="non-terminal residue" evidence="1">
    <location>
        <position position="19"/>
    </location>
</feature>
<sequence length="19" mass="2115">MHQTNVTTAVESVMQNVLL</sequence>
<comment type="caution">
    <text evidence="1">The sequence shown here is derived from an EMBL/GenBank/DDBJ whole genome shotgun (WGS) entry which is preliminary data.</text>
</comment>
<gene>
    <name evidence="1" type="ORF">FNK824_LOCUS8649</name>
</gene>
<evidence type="ECO:0000313" key="2">
    <source>
        <dbReference type="Proteomes" id="UP000663874"/>
    </source>
</evidence>
<accession>A0A818TWS0</accession>